<dbReference type="AlphaFoldDB" id="A0A853AJS2"/>
<proteinExistence type="predicted"/>
<protein>
    <submittedName>
        <fullName evidence="2">Uncharacterized protein</fullName>
    </submittedName>
</protein>
<dbReference type="EMBL" id="JACCFJ010000001">
    <property type="protein sequence ID" value="NYI84278.1"/>
    <property type="molecule type" value="Genomic_DNA"/>
</dbReference>
<evidence type="ECO:0000313" key="3">
    <source>
        <dbReference type="Proteomes" id="UP000587002"/>
    </source>
</evidence>
<accession>A0A853AJS2</accession>
<comment type="caution">
    <text evidence="2">The sequence shown here is derived from an EMBL/GenBank/DDBJ whole genome shotgun (WGS) entry which is preliminary data.</text>
</comment>
<name>A0A853AJS2_9PSEU</name>
<dbReference type="RefSeq" id="WP_246330452.1">
    <property type="nucleotide sequence ID" value="NZ_BAABFH010000001.1"/>
</dbReference>
<feature type="region of interest" description="Disordered" evidence="1">
    <location>
        <begin position="25"/>
        <end position="46"/>
    </location>
</feature>
<evidence type="ECO:0000256" key="1">
    <source>
        <dbReference type="SAM" id="MobiDB-lite"/>
    </source>
</evidence>
<dbReference type="Proteomes" id="UP000587002">
    <property type="component" value="Unassembled WGS sequence"/>
</dbReference>
<sequence length="121" mass="13446">MFEAFCPPHHPDMAAAVEALAERKFGPGGPYHRDTPGAWTDSPGFRGSAQVHDSTVKACVSLQAQYVHDTFGKFPGTVPTVFILNYVQAHHLDLDFDDRFFKPGAYLPTHATHTERWHGPD</sequence>
<evidence type="ECO:0000313" key="2">
    <source>
        <dbReference type="EMBL" id="NYI84278.1"/>
    </source>
</evidence>
<feature type="compositionally biased region" description="Basic and acidic residues" evidence="1">
    <location>
        <begin position="25"/>
        <end position="35"/>
    </location>
</feature>
<keyword evidence="3" id="KW-1185">Reference proteome</keyword>
<organism evidence="2 3">
    <name type="scientific">Saccharopolyspora hordei</name>
    <dbReference type="NCBI Taxonomy" id="1838"/>
    <lineage>
        <taxon>Bacteria</taxon>
        <taxon>Bacillati</taxon>
        <taxon>Actinomycetota</taxon>
        <taxon>Actinomycetes</taxon>
        <taxon>Pseudonocardiales</taxon>
        <taxon>Pseudonocardiaceae</taxon>
        <taxon>Saccharopolyspora</taxon>
    </lineage>
</organism>
<reference evidence="2 3" key="1">
    <citation type="submission" date="2020-07" db="EMBL/GenBank/DDBJ databases">
        <title>Sequencing the genomes of 1000 actinobacteria strains.</title>
        <authorList>
            <person name="Klenk H.-P."/>
        </authorList>
    </citation>
    <scope>NUCLEOTIDE SEQUENCE [LARGE SCALE GENOMIC DNA]</scope>
    <source>
        <strain evidence="2 3">DSM 44065</strain>
    </source>
</reference>
<gene>
    <name evidence="2" type="ORF">HNR68_002908</name>
</gene>